<dbReference type="GO" id="GO:0051015">
    <property type="term" value="F:actin filament binding"/>
    <property type="evidence" value="ECO:0007669"/>
    <property type="project" value="TreeGrafter"/>
</dbReference>
<feature type="non-terminal residue" evidence="8">
    <location>
        <position position="1"/>
    </location>
</feature>
<evidence type="ECO:0000256" key="5">
    <source>
        <dbReference type="PROSITE-ProRule" id="PRU00782"/>
    </source>
</evidence>
<dbReference type="GO" id="GO:0005524">
    <property type="term" value="F:ATP binding"/>
    <property type="evidence" value="ECO:0007669"/>
    <property type="project" value="UniProtKB-UniRule"/>
</dbReference>
<dbReference type="InterPro" id="IPR036961">
    <property type="entry name" value="Kinesin_motor_dom_sf"/>
</dbReference>
<evidence type="ECO:0000313" key="9">
    <source>
        <dbReference type="Proteomes" id="UP000010552"/>
    </source>
</evidence>
<sequence>PSSPPPLFSVIPGGFIKQLVRETEKESKEARQRKQAALASPERETPEISTSQPNSKPNSGTKSGSQQISQDNQESSPQNSNVPVKESEGAGTTDPVLMTTINGEKPQESSPTGAPAKKPLPFKRGVRRGDVLLMVAKLDPDSAKPEQKTQPHDAPTCKTSPLATDPGGVKKRETPPTPRGPQASTEDAASKSEKIQTGGLGNPATVLLTKGGKDQGITGQRGEVPQTKELKGSEPQGKEGPGEAGRPGTVEKRGGDPPNKTAKGNLSKDAGGEGKLAGAQIQVKKWGGFLGRRSRLDGPQKTDKEGMLPSKAEKTDKPQIKAEKVDKVQGEVGKVKEAPRVMEKADGSQSESQEAGEAGGETEKGREASKEVDACRETPAAAEKEGQPDSRGQQAEEPCARLDDKAKALVMELEGPRPPALESHAGSPQTQETPEGPAPQEEGKGGQSGDSDQASEDRWYEAEKVWLVQKNEFTLATVLKPDEGTADLPAGRVRLCIDADKTITEVDEEYVHRANPPELDQAEDLASLVSVNESSVLNTLLHRYRAQLPHTCTGPDLIVLQPREPWAPSASKVPRGRRDGLSAHIGSLAQRAYWALLSQRRDQSIVALGRSGAGKTTCCQQVLEHLVGMAGSVDDSVSVEKIRATFTILRAFGSMSTGHSLSATRFTMVMSLDFNATGRVTAAQLQTMLLEKNRVARQPEGEGNFEIFSQMLAGLDPDLRTELYLHQMADSSSFGMGIWPKPEDKQRAAAAFTQLQDAMKTLGISESEQRAIWRVLAAIYHLGAAGACKDSCNNLVRKNSAMGKNWDLAFWV</sequence>
<dbReference type="Pfam" id="PF00063">
    <property type="entry name" value="Myosin_head"/>
    <property type="match status" value="1"/>
</dbReference>
<evidence type="ECO:0000259" key="7">
    <source>
        <dbReference type="PROSITE" id="PS51456"/>
    </source>
</evidence>
<feature type="domain" description="Myosin motor" evidence="7">
    <location>
        <begin position="520"/>
        <end position="812"/>
    </location>
</feature>
<keyword evidence="5" id="KW-0009">Actin-binding</keyword>
<evidence type="ECO:0000256" key="1">
    <source>
        <dbReference type="ARBA" id="ARBA00022741"/>
    </source>
</evidence>
<dbReference type="Gene3D" id="3.40.850.10">
    <property type="entry name" value="Kinesin motor domain"/>
    <property type="match status" value="1"/>
</dbReference>
<dbReference type="GO" id="GO:0003774">
    <property type="term" value="F:cytoskeletal motor activity"/>
    <property type="evidence" value="ECO:0007669"/>
    <property type="project" value="UniProtKB-UniRule"/>
</dbReference>
<dbReference type="GO" id="GO:2000134">
    <property type="term" value="P:negative regulation of G1/S transition of mitotic cell cycle"/>
    <property type="evidence" value="ECO:0007669"/>
    <property type="project" value="TreeGrafter"/>
</dbReference>
<dbReference type="Gene3D" id="1.20.120.720">
    <property type="entry name" value="Myosin VI head, motor domain, U50 subdomain"/>
    <property type="match status" value="1"/>
</dbReference>
<feature type="binding site" evidence="5">
    <location>
        <begin position="609"/>
        <end position="616"/>
    </location>
    <ligand>
        <name>ATP</name>
        <dbReference type="ChEBI" id="CHEBI:30616"/>
    </ligand>
</feature>
<keyword evidence="9" id="KW-1185">Reference proteome</keyword>
<feature type="compositionally biased region" description="Basic and acidic residues" evidence="6">
    <location>
        <begin position="398"/>
        <end position="407"/>
    </location>
</feature>
<gene>
    <name evidence="8" type="ORF">PAL_GLEAN10007883</name>
</gene>
<proteinExistence type="inferred from homology"/>
<dbReference type="EMBL" id="KB030308">
    <property type="protein sequence ID" value="ELK18618.1"/>
    <property type="molecule type" value="Genomic_DNA"/>
</dbReference>
<evidence type="ECO:0000256" key="6">
    <source>
        <dbReference type="SAM" id="MobiDB-lite"/>
    </source>
</evidence>
<evidence type="ECO:0000256" key="3">
    <source>
        <dbReference type="ARBA" id="ARBA00023123"/>
    </source>
</evidence>
<dbReference type="GO" id="GO:0048812">
    <property type="term" value="P:neuron projection morphogenesis"/>
    <property type="evidence" value="ECO:0007669"/>
    <property type="project" value="TreeGrafter"/>
</dbReference>
<dbReference type="PANTHER" id="PTHR47335">
    <property type="entry name" value="UNCONVENTIONAL MYOSIN-XVI"/>
    <property type="match status" value="1"/>
</dbReference>
<feature type="region of interest" description="Disordered" evidence="6">
    <location>
        <begin position="19"/>
        <end position="457"/>
    </location>
</feature>
<dbReference type="Gene3D" id="1.10.10.820">
    <property type="match status" value="1"/>
</dbReference>
<dbReference type="GO" id="GO:0005654">
    <property type="term" value="C:nucleoplasm"/>
    <property type="evidence" value="ECO:0007669"/>
    <property type="project" value="TreeGrafter"/>
</dbReference>
<organism evidence="8 9">
    <name type="scientific">Pteropus alecto</name>
    <name type="common">Black flying fox</name>
    <dbReference type="NCBI Taxonomy" id="9402"/>
    <lineage>
        <taxon>Eukaryota</taxon>
        <taxon>Metazoa</taxon>
        <taxon>Chordata</taxon>
        <taxon>Craniata</taxon>
        <taxon>Vertebrata</taxon>
        <taxon>Euteleostomi</taxon>
        <taxon>Mammalia</taxon>
        <taxon>Eutheria</taxon>
        <taxon>Laurasiatheria</taxon>
        <taxon>Chiroptera</taxon>
        <taxon>Yinpterochiroptera</taxon>
        <taxon>Pteropodoidea</taxon>
        <taxon>Pteropodidae</taxon>
        <taxon>Pteropodinae</taxon>
        <taxon>Pteropus</taxon>
    </lineage>
</organism>
<dbReference type="PRINTS" id="PR00193">
    <property type="entry name" value="MYOSINHEAVY"/>
</dbReference>
<name>L5L6E9_PTEAL</name>
<feature type="compositionally biased region" description="Basic and acidic residues" evidence="6">
    <location>
        <begin position="19"/>
        <end position="32"/>
    </location>
</feature>
<dbReference type="PANTHER" id="PTHR47335:SF1">
    <property type="entry name" value="UNCONVENTIONAL MYOSIN-XVI"/>
    <property type="match status" value="1"/>
</dbReference>
<feature type="compositionally biased region" description="Basic and acidic residues" evidence="6">
    <location>
        <begin position="138"/>
        <end position="151"/>
    </location>
</feature>
<keyword evidence="4 5" id="KW-0505">Motor protein</keyword>
<dbReference type="STRING" id="9402.L5L6E9"/>
<dbReference type="AlphaFoldDB" id="L5L6E9"/>
<feature type="compositionally biased region" description="Basic and acidic residues" evidence="6">
    <location>
        <begin position="294"/>
        <end position="346"/>
    </location>
</feature>
<dbReference type="SUPFAM" id="SSF52540">
    <property type="entry name" value="P-loop containing nucleoside triphosphate hydrolases"/>
    <property type="match status" value="1"/>
</dbReference>
<comment type="similarity">
    <text evidence="5">Belongs to the TRAFAC class myosin-kinesin ATPase superfamily. Myosin family.</text>
</comment>
<comment type="caution">
    <text evidence="5">Lacks conserved residue(s) required for the propagation of feature annotation.</text>
</comment>
<evidence type="ECO:0000256" key="2">
    <source>
        <dbReference type="ARBA" id="ARBA00022840"/>
    </source>
</evidence>
<dbReference type="InterPro" id="IPR052838">
    <property type="entry name" value="Myosin-XVI"/>
</dbReference>
<feature type="compositionally biased region" description="Basic and acidic residues" evidence="6">
    <location>
        <begin position="226"/>
        <end position="241"/>
    </location>
</feature>
<dbReference type="InParanoid" id="L5L6E9"/>
<dbReference type="InterPro" id="IPR027417">
    <property type="entry name" value="P-loop_NTPase"/>
</dbReference>
<protein>
    <submittedName>
        <fullName evidence="8">Myosin-XVIIIb</fullName>
    </submittedName>
</protein>
<keyword evidence="1 5" id="KW-0547">Nucleotide-binding</keyword>
<dbReference type="SMART" id="SM00242">
    <property type="entry name" value="MYSc"/>
    <property type="match status" value="1"/>
</dbReference>
<dbReference type="PROSITE" id="PS51456">
    <property type="entry name" value="MYOSIN_MOTOR"/>
    <property type="match status" value="1"/>
</dbReference>
<feature type="compositionally biased region" description="Low complexity" evidence="6">
    <location>
        <begin position="347"/>
        <end position="356"/>
    </location>
</feature>
<reference evidence="9" key="1">
    <citation type="journal article" date="2013" name="Science">
        <title>Comparative analysis of bat genomes provides insight into the evolution of flight and immunity.</title>
        <authorList>
            <person name="Zhang G."/>
            <person name="Cowled C."/>
            <person name="Shi Z."/>
            <person name="Huang Z."/>
            <person name="Bishop-Lilly K.A."/>
            <person name="Fang X."/>
            <person name="Wynne J.W."/>
            <person name="Xiong Z."/>
            <person name="Baker M.L."/>
            <person name="Zhao W."/>
            <person name="Tachedjian M."/>
            <person name="Zhu Y."/>
            <person name="Zhou P."/>
            <person name="Jiang X."/>
            <person name="Ng J."/>
            <person name="Yang L."/>
            <person name="Wu L."/>
            <person name="Xiao J."/>
            <person name="Feng Y."/>
            <person name="Chen Y."/>
            <person name="Sun X."/>
            <person name="Zhang Y."/>
            <person name="Marsh G.A."/>
            <person name="Crameri G."/>
            <person name="Broder C.C."/>
            <person name="Frey K.G."/>
            <person name="Wang L.F."/>
            <person name="Wang J."/>
        </authorList>
    </citation>
    <scope>NUCLEOTIDE SEQUENCE [LARGE SCALE GENOMIC DNA]</scope>
</reference>
<keyword evidence="3 5" id="KW-0518">Myosin</keyword>
<dbReference type="GO" id="GO:0048471">
    <property type="term" value="C:perinuclear region of cytoplasm"/>
    <property type="evidence" value="ECO:0007669"/>
    <property type="project" value="TreeGrafter"/>
</dbReference>
<feature type="compositionally biased region" description="Polar residues" evidence="6">
    <location>
        <begin position="47"/>
        <end position="82"/>
    </location>
</feature>
<dbReference type="GO" id="GO:0043491">
    <property type="term" value="P:phosphatidylinositol 3-kinase/protein kinase B signal transduction"/>
    <property type="evidence" value="ECO:0007669"/>
    <property type="project" value="TreeGrafter"/>
</dbReference>
<dbReference type="InterPro" id="IPR001609">
    <property type="entry name" value="Myosin_head_motor_dom-like"/>
</dbReference>
<accession>L5L6E9</accession>
<dbReference type="GO" id="GO:0019903">
    <property type="term" value="F:protein phosphatase binding"/>
    <property type="evidence" value="ECO:0007669"/>
    <property type="project" value="TreeGrafter"/>
</dbReference>
<dbReference type="Proteomes" id="UP000010552">
    <property type="component" value="Unassembled WGS sequence"/>
</dbReference>
<evidence type="ECO:0000256" key="4">
    <source>
        <dbReference type="ARBA" id="ARBA00023175"/>
    </source>
</evidence>
<feature type="compositionally biased region" description="Basic and acidic residues" evidence="6">
    <location>
        <begin position="361"/>
        <end position="388"/>
    </location>
</feature>
<dbReference type="GO" id="GO:0016459">
    <property type="term" value="C:myosin complex"/>
    <property type="evidence" value="ECO:0007669"/>
    <property type="project" value="UniProtKB-KW"/>
</dbReference>
<keyword evidence="2 5" id="KW-0067">ATP-binding</keyword>
<evidence type="ECO:0000313" key="8">
    <source>
        <dbReference type="EMBL" id="ELK18618.1"/>
    </source>
</evidence>